<reference evidence="8 9" key="1">
    <citation type="submission" date="2020-07" db="EMBL/GenBank/DDBJ databases">
        <title>Complete genome and description of Corynebacterium incognita strain Marseille-Q3630 sp. nov.</title>
        <authorList>
            <person name="Boxberger M."/>
        </authorList>
    </citation>
    <scope>NUCLEOTIDE SEQUENCE [LARGE SCALE GENOMIC DNA]</scope>
    <source>
        <strain evidence="8 9">Marseille-Q3630</strain>
    </source>
</reference>
<dbReference type="KEGG" id="cik:H0194_00305"/>
<evidence type="ECO:0000256" key="1">
    <source>
        <dbReference type="ARBA" id="ARBA00022598"/>
    </source>
</evidence>
<evidence type="ECO:0000256" key="5">
    <source>
        <dbReference type="ARBA" id="ARBA00022840"/>
    </source>
</evidence>
<evidence type="ECO:0000256" key="2">
    <source>
        <dbReference type="ARBA" id="ARBA00022723"/>
    </source>
</evidence>
<protein>
    <recommendedName>
        <fullName evidence="7">Pup--protein ligase</fullName>
        <ecNumber evidence="7">6.3.1.19</ecNumber>
    </recommendedName>
</protein>
<dbReference type="GO" id="GO:0005524">
    <property type="term" value="F:ATP binding"/>
    <property type="evidence" value="ECO:0007669"/>
    <property type="project" value="UniProtKB-KW"/>
</dbReference>
<evidence type="ECO:0000256" key="6">
    <source>
        <dbReference type="ARBA" id="ARBA00022842"/>
    </source>
</evidence>
<dbReference type="NCBIfam" id="TIGR03686">
    <property type="entry name" value="pupylate_PafA"/>
    <property type="match status" value="1"/>
</dbReference>
<dbReference type="EC" id="6.3.1.19" evidence="7"/>
<dbReference type="GO" id="GO:0019941">
    <property type="term" value="P:modification-dependent protein catabolic process"/>
    <property type="evidence" value="ECO:0007669"/>
    <property type="project" value="UniProtKB-UniRule"/>
</dbReference>
<organism evidence="8 9">
    <name type="scientific">Corynebacterium incognita</name>
    <dbReference type="NCBI Taxonomy" id="2754725"/>
    <lineage>
        <taxon>Bacteria</taxon>
        <taxon>Bacillati</taxon>
        <taxon>Actinomycetota</taxon>
        <taxon>Actinomycetes</taxon>
        <taxon>Mycobacteriales</taxon>
        <taxon>Corynebacteriaceae</taxon>
        <taxon>Corynebacterium</taxon>
    </lineage>
</organism>
<evidence type="ECO:0000313" key="8">
    <source>
        <dbReference type="EMBL" id="QNE90406.1"/>
    </source>
</evidence>
<evidence type="ECO:0000256" key="4">
    <source>
        <dbReference type="ARBA" id="ARBA00022786"/>
    </source>
</evidence>
<dbReference type="GO" id="GO:0046872">
    <property type="term" value="F:metal ion binding"/>
    <property type="evidence" value="ECO:0007669"/>
    <property type="project" value="UniProtKB-KW"/>
</dbReference>
<proteinExistence type="predicted"/>
<dbReference type="GO" id="GO:0070490">
    <property type="term" value="P:protein pupylation"/>
    <property type="evidence" value="ECO:0007669"/>
    <property type="project" value="UniProtKB-UniRule"/>
</dbReference>
<dbReference type="InterPro" id="IPR022279">
    <property type="entry name" value="Pup_ligase"/>
</dbReference>
<evidence type="ECO:0000313" key="9">
    <source>
        <dbReference type="Proteomes" id="UP000515743"/>
    </source>
</evidence>
<keyword evidence="3" id="KW-0547">Nucleotide-binding</keyword>
<evidence type="ECO:0000256" key="3">
    <source>
        <dbReference type="ARBA" id="ARBA00022741"/>
    </source>
</evidence>
<dbReference type="Proteomes" id="UP000515743">
    <property type="component" value="Chromosome"/>
</dbReference>
<dbReference type="InterPro" id="IPR004347">
    <property type="entry name" value="Pup_ligase/deamidase"/>
</dbReference>
<dbReference type="PANTHER" id="PTHR42307">
    <property type="entry name" value="PUP DEAMIDASE/DEPUPYLASE"/>
    <property type="match status" value="1"/>
</dbReference>
<gene>
    <name evidence="8" type="primary">pafA</name>
    <name evidence="8" type="ORF">H0194_00305</name>
</gene>
<dbReference type="AlphaFoldDB" id="A0A7G7CS40"/>
<accession>A0A7G7CS40</accession>
<name>A0A7G7CS40_9CORY</name>
<keyword evidence="9" id="KW-1185">Reference proteome</keyword>
<dbReference type="GO" id="GO:0016879">
    <property type="term" value="F:ligase activity, forming carbon-nitrogen bonds"/>
    <property type="evidence" value="ECO:0007669"/>
    <property type="project" value="UniProtKB-UniRule"/>
</dbReference>
<dbReference type="PANTHER" id="PTHR42307:SF3">
    <property type="entry name" value="PUP--PROTEIN LIGASE"/>
    <property type="match status" value="1"/>
</dbReference>
<sequence>MGVETEYGAQARTPTTDRPISVDELGRVMFDPVKDEYGSTNVFLPNSSRLYLDVGSHPEIATAECDHPLQLLRHVRAGDRIVDDLARRAEEALSGRLHHPISVFQLKNNVDSAGNSYGSHENYLISRELVLKELGTSLLPFLITRQLICGAGSITPATSTDPGRFLLSQRAHHVWEGVSSATTRSRPIINTRDEPHADSSRYRRMHVILGDSNMADSSFLLRIVSTQLVLEMLESGFYVPEWELHDPMSDVRTIAGDISGKTPLELSAGGTVTALEIQRAIADKAAEWLHHRPADAVVHRLVQLWRELLDALDAGDVDRLARDVDWAIKLRLLRSYQQRLGVSAEDFSHPKLRHIDLAYHDIREGRGLFSLLETKGAVKRWATEVEIAGATVTPPTTTRAVLRGAFLEAARDAVLRAREAGVEAPTTIVDWTRLKLNSYGTVDARTVELADPFATTDADAEGLIALLGNLPGSDAEPSHAD</sequence>
<evidence type="ECO:0000256" key="7">
    <source>
        <dbReference type="NCBIfam" id="TIGR03686"/>
    </source>
</evidence>
<dbReference type="EMBL" id="CP059404">
    <property type="protein sequence ID" value="QNE90406.1"/>
    <property type="molecule type" value="Genomic_DNA"/>
</dbReference>
<dbReference type="GO" id="GO:0010498">
    <property type="term" value="P:proteasomal protein catabolic process"/>
    <property type="evidence" value="ECO:0007669"/>
    <property type="project" value="UniProtKB-UniRule"/>
</dbReference>
<keyword evidence="2" id="KW-0479">Metal-binding</keyword>
<keyword evidence="4" id="KW-0833">Ubl conjugation pathway</keyword>
<keyword evidence="1 8" id="KW-0436">Ligase</keyword>
<keyword evidence="6" id="KW-0460">Magnesium</keyword>
<dbReference type="Pfam" id="PF03136">
    <property type="entry name" value="Pup_ligase"/>
    <property type="match status" value="1"/>
</dbReference>
<keyword evidence="5" id="KW-0067">ATP-binding</keyword>